<evidence type="ECO:0000313" key="5">
    <source>
        <dbReference type="EMBL" id="EJK70727.1"/>
    </source>
</evidence>
<dbReference type="GO" id="GO:0032543">
    <property type="term" value="P:mitochondrial translation"/>
    <property type="evidence" value="ECO:0007669"/>
    <property type="project" value="TreeGrafter"/>
</dbReference>
<organism evidence="5 6">
    <name type="scientific">Thalassiosira oceanica</name>
    <name type="common">Marine diatom</name>
    <dbReference type="NCBI Taxonomy" id="159749"/>
    <lineage>
        <taxon>Eukaryota</taxon>
        <taxon>Sar</taxon>
        <taxon>Stramenopiles</taxon>
        <taxon>Ochrophyta</taxon>
        <taxon>Bacillariophyta</taxon>
        <taxon>Coscinodiscophyceae</taxon>
        <taxon>Thalassiosirophycidae</taxon>
        <taxon>Thalassiosirales</taxon>
        <taxon>Thalassiosiraceae</taxon>
        <taxon>Thalassiosira</taxon>
    </lineage>
</organism>
<dbReference type="GO" id="GO:0003735">
    <property type="term" value="F:structural constituent of ribosome"/>
    <property type="evidence" value="ECO:0007669"/>
    <property type="project" value="InterPro"/>
</dbReference>
<evidence type="ECO:0000256" key="4">
    <source>
        <dbReference type="ARBA" id="ARBA00039977"/>
    </source>
</evidence>
<dbReference type="GO" id="GO:0005762">
    <property type="term" value="C:mitochondrial large ribosomal subunit"/>
    <property type="evidence" value="ECO:0007669"/>
    <property type="project" value="TreeGrafter"/>
</dbReference>
<comment type="similarity">
    <text evidence="1">Belongs to the universal ribosomal protein uL23 family.</text>
</comment>
<dbReference type="eggNOG" id="ENOG502S3T6">
    <property type="taxonomic scope" value="Eukaryota"/>
</dbReference>
<dbReference type="Gene3D" id="3.30.70.330">
    <property type="match status" value="1"/>
</dbReference>
<gene>
    <name evidence="5" type="ORF">THAOC_07894</name>
</gene>
<dbReference type="SUPFAM" id="SSF54189">
    <property type="entry name" value="Ribosomal proteins S24e, L23 and L15e"/>
    <property type="match status" value="1"/>
</dbReference>
<evidence type="ECO:0000256" key="2">
    <source>
        <dbReference type="ARBA" id="ARBA00022980"/>
    </source>
</evidence>
<evidence type="ECO:0000313" key="6">
    <source>
        <dbReference type="Proteomes" id="UP000266841"/>
    </source>
</evidence>
<proteinExistence type="inferred from homology"/>
<name>K0TJH6_THAOC</name>
<dbReference type="AlphaFoldDB" id="K0TJH6"/>
<keyword evidence="6" id="KW-1185">Reference proteome</keyword>
<keyword evidence="2" id="KW-0689">Ribosomal protein</keyword>
<evidence type="ECO:0000256" key="3">
    <source>
        <dbReference type="ARBA" id="ARBA00023274"/>
    </source>
</evidence>
<dbReference type="PANTHER" id="PTHR12059:SF5">
    <property type="entry name" value="LARGE RIBOSOMAL SUBUNIT PROTEIN UL23M"/>
    <property type="match status" value="1"/>
</dbReference>
<evidence type="ECO:0000256" key="1">
    <source>
        <dbReference type="ARBA" id="ARBA00006700"/>
    </source>
</evidence>
<dbReference type="PANTHER" id="PTHR12059">
    <property type="entry name" value="RIBOSOMAL PROTEIN L23-RELATED"/>
    <property type="match status" value="1"/>
</dbReference>
<comment type="caution">
    <text evidence="5">The sequence shown here is derived from an EMBL/GenBank/DDBJ whole genome shotgun (WGS) entry which is preliminary data.</text>
</comment>
<reference evidence="5 6" key="1">
    <citation type="journal article" date="2012" name="Genome Biol.">
        <title>Genome and low-iron response of an oceanic diatom adapted to chronic iron limitation.</title>
        <authorList>
            <person name="Lommer M."/>
            <person name="Specht M."/>
            <person name="Roy A.S."/>
            <person name="Kraemer L."/>
            <person name="Andreson R."/>
            <person name="Gutowska M.A."/>
            <person name="Wolf J."/>
            <person name="Bergner S.V."/>
            <person name="Schilhabel M.B."/>
            <person name="Klostermeier U.C."/>
            <person name="Beiko R.G."/>
            <person name="Rosenstiel P."/>
            <person name="Hippler M."/>
            <person name="Laroche J."/>
        </authorList>
    </citation>
    <scope>NUCLEOTIDE SEQUENCE [LARGE SCALE GENOMIC DNA]</scope>
    <source>
        <strain evidence="5 6">CCMP1005</strain>
    </source>
</reference>
<sequence length="134" mass="14992">MFASIKLLSPLAKTLASKAGKRPQLGNRMWMPHMPLVLLDAQNATLDTPAQATFRVLPKMTKHEVKEYLTKIYGLPVVKVRTQNYMGKRIRVMGKTHIAYGKRPDYKKAFVSFDNTLADTGMGANIPGITDKTE</sequence>
<dbReference type="InterPro" id="IPR012678">
    <property type="entry name" value="Ribosomal_uL23/eL15/eS24_sf"/>
</dbReference>
<dbReference type="Proteomes" id="UP000266841">
    <property type="component" value="Unassembled WGS sequence"/>
</dbReference>
<dbReference type="Pfam" id="PF00276">
    <property type="entry name" value="Ribosomal_L23"/>
    <property type="match status" value="1"/>
</dbReference>
<keyword evidence="3" id="KW-0687">Ribonucleoprotein</keyword>
<protein>
    <recommendedName>
        <fullName evidence="4">Large ribosomal subunit protein uL23m</fullName>
    </recommendedName>
</protein>
<accession>K0TJH6</accession>
<dbReference type="EMBL" id="AGNL01008125">
    <property type="protein sequence ID" value="EJK70727.1"/>
    <property type="molecule type" value="Genomic_DNA"/>
</dbReference>
<dbReference type="InterPro" id="IPR013025">
    <property type="entry name" value="Ribosomal_uL23-like"/>
</dbReference>
<dbReference type="OrthoDB" id="275582at2759"/>
<dbReference type="InterPro" id="IPR012677">
    <property type="entry name" value="Nucleotide-bd_a/b_plait_sf"/>
</dbReference>
<dbReference type="OMA" id="HIVYAKR"/>